<keyword evidence="3" id="KW-1185">Reference proteome</keyword>
<organism evidence="2 3">
    <name type="scientific">Luteipulveratus mongoliensis</name>
    <dbReference type="NCBI Taxonomy" id="571913"/>
    <lineage>
        <taxon>Bacteria</taxon>
        <taxon>Bacillati</taxon>
        <taxon>Actinomycetota</taxon>
        <taxon>Actinomycetes</taxon>
        <taxon>Micrococcales</taxon>
        <taxon>Dermacoccaceae</taxon>
        <taxon>Luteipulveratus</taxon>
    </lineage>
</organism>
<evidence type="ECO:0000313" key="3">
    <source>
        <dbReference type="Proteomes" id="UP000066480"/>
    </source>
</evidence>
<dbReference type="AlphaFoldDB" id="A0A0K1JI89"/>
<feature type="transmembrane region" description="Helical" evidence="1">
    <location>
        <begin position="96"/>
        <end position="117"/>
    </location>
</feature>
<proteinExistence type="predicted"/>
<sequence length="153" mass="15596">MDEQGPSATAPARSGPTWRTTAAVFAQVCGYFGGVILLGVALWALFILSYGLSIDGPSLPDGDREWVIVAGLVVLTQVVLIVVGRRGSILISRGRPSGPGLAVLAGLILSVEGAWLTRQGGSVRVFGVLAVLCGLGAIVAAAVLLSAGRRTTS</sequence>
<gene>
    <name evidence="2" type="ORF">VV02_11185</name>
</gene>
<dbReference type="STRING" id="571913.VV02_11185"/>
<reference evidence="2 3" key="1">
    <citation type="submission" date="2015-03" db="EMBL/GenBank/DDBJ databases">
        <title>Luteipulveratus halotolerans sp. nov., a novel actinobacterium (Dermacoccaceae) from Sarawak, Malaysia.</title>
        <authorList>
            <person name="Juboi H."/>
            <person name="Basik A."/>
            <person name="Shamsul S.S."/>
            <person name="Arnold P."/>
            <person name="Schmitt E.K."/>
            <person name="Sanglier J.-J."/>
            <person name="Yeo T."/>
        </authorList>
    </citation>
    <scope>NUCLEOTIDE SEQUENCE [LARGE SCALE GENOMIC DNA]</scope>
    <source>
        <strain evidence="2 3">MN07-A0370</strain>
    </source>
</reference>
<dbReference type="RefSeq" id="WP_052591615.1">
    <property type="nucleotide sequence ID" value="NZ_CP011112.1"/>
</dbReference>
<feature type="transmembrane region" description="Helical" evidence="1">
    <location>
        <begin position="123"/>
        <end position="147"/>
    </location>
</feature>
<dbReference type="PATRIC" id="fig|571913.6.peg.2282"/>
<name>A0A0K1JI89_9MICO</name>
<dbReference type="KEGG" id="lmoi:VV02_11185"/>
<protein>
    <submittedName>
        <fullName evidence="2">Uncharacterized protein</fullName>
    </submittedName>
</protein>
<feature type="transmembrane region" description="Helical" evidence="1">
    <location>
        <begin position="21"/>
        <end position="46"/>
    </location>
</feature>
<dbReference type="Proteomes" id="UP000066480">
    <property type="component" value="Chromosome"/>
</dbReference>
<evidence type="ECO:0000313" key="2">
    <source>
        <dbReference type="EMBL" id="AKU16295.1"/>
    </source>
</evidence>
<feature type="transmembrane region" description="Helical" evidence="1">
    <location>
        <begin position="66"/>
        <end position="84"/>
    </location>
</feature>
<keyword evidence="1" id="KW-0812">Transmembrane</keyword>
<evidence type="ECO:0000256" key="1">
    <source>
        <dbReference type="SAM" id="Phobius"/>
    </source>
</evidence>
<dbReference type="EMBL" id="CP011112">
    <property type="protein sequence ID" value="AKU16295.1"/>
    <property type="molecule type" value="Genomic_DNA"/>
</dbReference>
<accession>A0A0K1JI89</accession>
<keyword evidence="1" id="KW-0472">Membrane</keyword>
<keyword evidence="1" id="KW-1133">Transmembrane helix</keyword>